<gene>
    <name evidence="1" type="ORF">V5R04_14185</name>
</gene>
<proteinExistence type="predicted"/>
<organism evidence="1">
    <name type="scientific">Jonesiaceae bacterium BS-20</name>
    <dbReference type="NCBI Taxonomy" id="3120821"/>
    <lineage>
        <taxon>Bacteria</taxon>
        <taxon>Bacillati</taxon>
        <taxon>Actinomycetota</taxon>
        <taxon>Actinomycetes</taxon>
        <taxon>Micrococcales</taxon>
        <taxon>Jonesiaceae</taxon>
    </lineage>
</organism>
<protein>
    <submittedName>
        <fullName evidence="1">DUF5701 family protein</fullName>
    </submittedName>
</protein>
<dbReference type="AlphaFoldDB" id="A0AAU7DV59"/>
<dbReference type="EMBL" id="CP146203">
    <property type="protein sequence ID" value="XBH21341.1"/>
    <property type="molecule type" value="Genomic_DNA"/>
</dbReference>
<accession>A0AAU7DV59</accession>
<dbReference type="InterPro" id="IPR043755">
    <property type="entry name" value="DUF5701"/>
</dbReference>
<dbReference type="Pfam" id="PF18959">
    <property type="entry name" value="DUF5701"/>
    <property type="match status" value="1"/>
</dbReference>
<evidence type="ECO:0000313" key="1">
    <source>
        <dbReference type="EMBL" id="XBH21341.1"/>
    </source>
</evidence>
<reference evidence="1" key="1">
    <citation type="submission" date="2024-02" db="EMBL/GenBank/DDBJ databases">
        <title>Tomenella chthoni gen. nov. sp. nov., a member of the family Jonesiaceae isolated from bat guano.</title>
        <authorList>
            <person name="Miller S.L."/>
            <person name="King J."/>
            <person name="Sankaranarayanan K."/>
            <person name="Lawson P.A."/>
        </authorList>
    </citation>
    <scope>NUCLEOTIDE SEQUENCE</scope>
    <source>
        <strain evidence="1">BS-20</strain>
    </source>
</reference>
<name>A0AAU7DV59_9MICO</name>
<sequence length="224" mass="24025">MTSSALISAPKTIAEQMDRLVSLGIHSLAGISEAEFRALVPAPAGGSKEFSDASVSSPVVVISPQLVPAATLAPLLTLNNKPGFVVVDMTDLAEFVPLKGMEIPESPLYLMDGVDRGDEFSNWSPDEALPVITSRERTAMTVSEGISWLLQYPELLVPNFCFMTIASRKPKGKKLDSRTPALWISGGTGRDGKENKGAPKVGWCWAGNRHTWLGIASVGNRLSF</sequence>